<reference evidence="1" key="1">
    <citation type="submission" date="2016-10" db="EMBL/GenBank/DDBJ databases">
        <authorList>
            <person name="de Groot N.N."/>
        </authorList>
    </citation>
    <scope>NUCLEOTIDE SEQUENCE</scope>
</reference>
<dbReference type="InterPro" id="IPR036986">
    <property type="entry name" value="S4_RNA-bd_sf"/>
</dbReference>
<dbReference type="Gene3D" id="3.10.290.10">
    <property type="entry name" value="RNA-binding S4 domain"/>
    <property type="match status" value="1"/>
</dbReference>
<proteinExistence type="predicted"/>
<dbReference type="PROSITE" id="PS50889">
    <property type="entry name" value="S4"/>
    <property type="match status" value="1"/>
</dbReference>
<evidence type="ECO:0000313" key="1">
    <source>
        <dbReference type="EMBL" id="SFV52662.1"/>
    </source>
</evidence>
<gene>
    <name evidence="1" type="ORF">MNB_SM-4-172</name>
</gene>
<name>A0A1W1BGK0_9ZZZZ</name>
<dbReference type="EMBL" id="FPHF01000018">
    <property type="protein sequence ID" value="SFV52662.1"/>
    <property type="molecule type" value="Genomic_DNA"/>
</dbReference>
<dbReference type="SUPFAM" id="SSF55174">
    <property type="entry name" value="Alpha-L RNA-binding motif"/>
    <property type="match status" value="1"/>
</dbReference>
<dbReference type="GO" id="GO:0003723">
    <property type="term" value="F:RNA binding"/>
    <property type="evidence" value="ECO:0007669"/>
    <property type="project" value="InterPro"/>
</dbReference>
<sequence>MMQFELKDEYIELFKLIKVLDLVDSGAQAKMIVSDGYVLRNGEPELRKRAKIIAGDHLVIGGDVEIDIVAGKE</sequence>
<dbReference type="AlphaFoldDB" id="A0A1W1BGK0"/>
<protein>
    <submittedName>
        <fullName evidence="1">Uncharacterized protein</fullName>
    </submittedName>
</protein>
<accession>A0A1W1BGK0</accession>
<organism evidence="1">
    <name type="scientific">hydrothermal vent metagenome</name>
    <dbReference type="NCBI Taxonomy" id="652676"/>
    <lineage>
        <taxon>unclassified sequences</taxon>
        <taxon>metagenomes</taxon>
        <taxon>ecological metagenomes</taxon>
    </lineage>
</organism>
<dbReference type="Pfam" id="PF13275">
    <property type="entry name" value="S4_2"/>
    <property type="match status" value="1"/>
</dbReference>